<name>A0A1H7QQS9_OLID1</name>
<dbReference type="PROSITE" id="PS52016">
    <property type="entry name" value="TONB_DEPENDENT_REC_3"/>
    <property type="match status" value="1"/>
</dbReference>
<evidence type="ECO:0000256" key="7">
    <source>
        <dbReference type="PROSITE-ProRule" id="PRU01360"/>
    </source>
</evidence>
<comment type="similarity">
    <text evidence="7">Belongs to the TonB-dependent receptor family.</text>
</comment>
<accession>A0A1H7QQS9</accession>
<dbReference type="Gene3D" id="2.170.130.10">
    <property type="entry name" value="TonB-dependent receptor, plug domain"/>
    <property type="match status" value="1"/>
</dbReference>
<evidence type="ECO:0000256" key="3">
    <source>
        <dbReference type="ARBA" id="ARBA00022452"/>
    </source>
</evidence>
<dbReference type="InterPro" id="IPR023997">
    <property type="entry name" value="TonB-dep_OMP_SusC/RagA_CS"/>
</dbReference>
<dbReference type="InterPro" id="IPR037066">
    <property type="entry name" value="Plug_dom_sf"/>
</dbReference>
<dbReference type="SUPFAM" id="SSF56935">
    <property type="entry name" value="Porins"/>
    <property type="match status" value="1"/>
</dbReference>
<dbReference type="Proteomes" id="UP000199421">
    <property type="component" value="Unassembled WGS sequence"/>
</dbReference>
<dbReference type="InterPro" id="IPR039426">
    <property type="entry name" value="TonB-dep_rcpt-like"/>
</dbReference>
<dbReference type="NCBIfam" id="TIGR04056">
    <property type="entry name" value="OMP_RagA_SusC"/>
    <property type="match status" value="1"/>
</dbReference>
<evidence type="ECO:0000256" key="5">
    <source>
        <dbReference type="ARBA" id="ARBA00023136"/>
    </source>
</evidence>
<evidence type="ECO:0000256" key="6">
    <source>
        <dbReference type="ARBA" id="ARBA00023237"/>
    </source>
</evidence>
<feature type="domain" description="TonB-dependent receptor plug" evidence="8">
    <location>
        <begin position="134"/>
        <end position="264"/>
    </location>
</feature>
<evidence type="ECO:0000256" key="2">
    <source>
        <dbReference type="ARBA" id="ARBA00022448"/>
    </source>
</evidence>
<protein>
    <submittedName>
        <fullName evidence="9">TonB-linked outer membrane protein, SusC/RagA family</fullName>
    </submittedName>
</protein>
<keyword evidence="6 7" id="KW-0998">Cell outer membrane</keyword>
<dbReference type="Pfam" id="PF07715">
    <property type="entry name" value="Plug"/>
    <property type="match status" value="1"/>
</dbReference>
<dbReference type="InterPro" id="IPR023996">
    <property type="entry name" value="TonB-dep_OMP_SusC/RagA"/>
</dbReference>
<dbReference type="InterPro" id="IPR036942">
    <property type="entry name" value="Beta-barrel_TonB_sf"/>
</dbReference>
<evidence type="ECO:0000256" key="4">
    <source>
        <dbReference type="ARBA" id="ARBA00022692"/>
    </source>
</evidence>
<comment type="subcellular location">
    <subcellularLocation>
        <location evidence="1 7">Cell outer membrane</location>
        <topology evidence="1 7">Multi-pass membrane protein</topology>
    </subcellularLocation>
</comment>
<dbReference type="AlphaFoldDB" id="A0A1H7QQS9"/>
<dbReference type="GO" id="GO:0009279">
    <property type="term" value="C:cell outer membrane"/>
    <property type="evidence" value="ECO:0007669"/>
    <property type="project" value="UniProtKB-SubCell"/>
</dbReference>
<gene>
    <name evidence="9" type="ORF">SAMN05661044_02689</name>
</gene>
<keyword evidence="10" id="KW-1185">Reference proteome</keyword>
<sequence>MSSNLTKLDIMRRFLWILCLWYCSACLSIAYAQTEKVTVSGIVTDEQNQSLPGVTVFSGSPLRAIGSTTAKGSYSVTIDRGAVIVFRYLGYLERRITHNGRQRTIDIKMQVDNNQLQEVQVVVRGYVQRSKELSTGSSFTISGKEIQEVPVANVEQLLQGRVPGLNIQNNTGAPGFRGSTQVRGLSTMTVTGSGSESFLQPTSPLYVIDGVPLDADKASEFGFQQQGPGMSPLSLIPQEDIESIEILKDAQATSMYGSRAAYGVIIITTKRGNSPVPRVRYIGNAFMKTPPMLRETLGGNLERQFKIQQILGNAIGMKDIYAISQTPFLSDSLNAYYNNSTNWQDIFYRTTYNQTHNVAIDGGNQKLNYKANIGYFGEKGVIQNTGFQRFNLNTRMEFRPSERFAFSGTVYGQIGKQNKGNGVGLLQQGVANNGQASTLLPGPSFFQSSSGVASSLRTNNDNSTRNLRTNIDANFMVIEGLRLTTNLSYDFSSNLEDTFTPAAANNQFARVYAFNGRDYQLYNRNSINYSKTFNEKHNFFINAFSEIYKKGTQNSITRQDKSPNDQFQGPWGFDAWASRGGGVLTNFKDARQASFAGSLSYDFMRKYIIDLSYRLDGDSGSGIDNPYSKNPAIGLRWNFNKEKWFENSEWLNLGALRLSWGKNIVPSTNLEVIYGKYNIGGMYNNVQGIGIDYRIIPNPTLKPVTTEQFNLGVDLSLFGNKIDLIYDTYYKDVSNLLFERYLPNTSAFDILLSNDASIVNYGHEVSLTIRPLPASSKFNWSFTINGAYNRDVLTGLPAEYNGQFIQWADPNDAYRQHIAKRIGRNALSNYLRINDGVYSHHGDVPVDPVTGKRYQTNGRYFEAGDPILRDLNGDFILDDFDYALTGNSQPLFTGGIYSTLSYGQWSVAIYTSFTAKRTVLNNALSDRLSLMRDPFALDANAGPRAVVPLNSIDMWMQPGDISKYPYAYDYTRYNSILPFRPDQTLWEEDGTYLKINSVILSYMFTKRFAQNLGLNNIKIYLSTENLHTFSRYSGPNPENVTNMGRDVSGGYPVPRTYNIGVNVDF</sequence>
<dbReference type="InterPro" id="IPR012910">
    <property type="entry name" value="Plug_dom"/>
</dbReference>
<evidence type="ECO:0000313" key="10">
    <source>
        <dbReference type="Proteomes" id="UP000199421"/>
    </source>
</evidence>
<reference evidence="10" key="1">
    <citation type="submission" date="2016-10" db="EMBL/GenBank/DDBJ databases">
        <authorList>
            <person name="Varghese N."/>
            <person name="Submissions S."/>
        </authorList>
    </citation>
    <scope>NUCLEOTIDE SEQUENCE [LARGE SCALE GENOMIC DNA]</scope>
    <source>
        <strain evidence="10">DSM 18733</strain>
    </source>
</reference>
<evidence type="ECO:0000259" key="8">
    <source>
        <dbReference type="Pfam" id="PF07715"/>
    </source>
</evidence>
<keyword evidence="5 7" id="KW-0472">Membrane</keyword>
<dbReference type="NCBIfam" id="TIGR04057">
    <property type="entry name" value="SusC_RagA_signa"/>
    <property type="match status" value="1"/>
</dbReference>
<dbReference type="STRING" id="407022.SAMN05661044_02689"/>
<dbReference type="SUPFAM" id="SSF49464">
    <property type="entry name" value="Carboxypeptidase regulatory domain-like"/>
    <property type="match status" value="1"/>
</dbReference>
<organism evidence="9 10">
    <name type="scientific">Olivibacter domesticus</name>
    <name type="common">Pseudosphingobacterium domesticum</name>
    <dbReference type="NCBI Taxonomy" id="407022"/>
    <lineage>
        <taxon>Bacteria</taxon>
        <taxon>Pseudomonadati</taxon>
        <taxon>Bacteroidota</taxon>
        <taxon>Sphingobacteriia</taxon>
        <taxon>Sphingobacteriales</taxon>
        <taxon>Sphingobacteriaceae</taxon>
        <taxon>Olivibacter</taxon>
    </lineage>
</organism>
<keyword evidence="2 7" id="KW-0813">Transport</keyword>
<keyword evidence="3 7" id="KW-1134">Transmembrane beta strand</keyword>
<dbReference type="EMBL" id="FOAF01000002">
    <property type="protein sequence ID" value="SEL50293.1"/>
    <property type="molecule type" value="Genomic_DNA"/>
</dbReference>
<keyword evidence="4 7" id="KW-0812">Transmembrane</keyword>
<dbReference type="InterPro" id="IPR008969">
    <property type="entry name" value="CarboxyPept-like_regulatory"/>
</dbReference>
<proteinExistence type="inferred from homology"/>
<evidence type="ECO:0000256" key="1">
    <source>
        <dbReference type="ARBA" id="ARBA00004571"/>
    </source>
</evidence>
<dbReference type="Gene3D" id="2.40.170.20">
    <property type="entry name" value="TonB-dependent receptor, beta-barrel domain"/>
    <property type="match status" value="1"/>
</dbReference>
<evidence type="ECO:0000313" key="9">
    <source>
        <dbReference type="EMBL" id="SEL50293.1"/>
    </source>
</evidence>